<protein>
    <recommendedName>
        <fullName evidence="1">Transposase IS30-like HTH domain-containing protein</fullName>
    </recommendedName>
</protein>
<dbReference type="GO" id="GO:0032196">
    <property type="term" value="P:transposition"/>
    <property type="evidence" value="ECO:0007669"/>
    <property type="project" value="TreeGrafter"/>
</dbReference>
<dbReference type="GO" id="GO:0005829">
    <property type="term" value="C:cytosol"/>
    <property type="evidence" value="ECO:0007669"/>
    <property type="project" value="TreeGrafter"/>
</dbReference>
<dbReference type="Gene3D" id="1.10.10.60">
    <property type="entry name" value="Homeodomain-like"/>
    <property type="match status" value="1"/>
</dbReference>
<evidence type="ECO:0000259" key="1">
    <source>
        <dbReference type="Pfam" id="PF13936"/>
    </source>
</evidence>
<dbReference type="InterPro" id="IPR051917">
    <property type="entry name" value="Transposase-Integrase"/>
</dbReference>
<keyword evidence="3" id="KW-1185">Reference proteome</keyword>
<dbReference type="InterPro" id="IPR009057">
    <property type="entry name" value="Homeodomain-like_sf"/>
</dbReference>
<dbReference type="InterPro" id="IPR025246">
    <property type="entry name" value="IS30-like_HTH"/>
</dbReference>
<dbReference type="SUPFAM" id="SSF46689">
    <property type="entry name" value="Homeodomain-like"/>
    <property type="match status" value="1"/>
</dbReference>
<dbReference type="Pfam" id="PF13936">
    <property type="entry name" value="HTH_38"/>
    <property type="match status" value="1"/>
</dbReference>
<dbReference type="PATRIC" id="fig|999552.6.peg.4549"/>
<dbReference type="PANTHER" id="PTHR10948">
    <property type="entry name" value="TRANSPOSASE"/>
    <property type="match status" value="1"/>
</dbReference>
<dbReference type="HOGENOM" id="CLU_156518_0_0_5"/>
<reference evidence="2 3" key="1">
    <citation type="submission" date="2013-09" db="EMBL/GenBank/DDBJ databases">
        <authorList>
            <consortium name="DOE Joint Genome Institute"/>
            <person name="Klenk H.-P."/>
            <person name="Huntemann M."/>
            <person name="Han J."/>
            <person name="Chen A."/>
            <person name="Kyrpides N."/>
            <person name="Mavromatis K."/>
            <person name="Markowitz V."/>
            <person name="Palaniappan K."/>
            <person name="Ivanova N."/>
            <person name="Schaumberg A."/>
            <person name="Pati A."/>
            <person name="Liolios K."/>
            <person name="Nordberg H.P."/>
            <person name="Cantor M.N."/>
            <person name="Hua S.X."/>
            <person name="Woyke T."/>
        </authorList>
    </citation>
    <scope>NUCLEOTIDE SEQUENCE [LARGE SCALE GENOMIC DNA]</scope>
    <source>
        <strain evidence="2 3">DSM 14336</strain>
        <plasmid evidence="3">2</plasmid>
    </source>
</reference>
<evidence type="ECO:0000313" key="3">
    <source>
        <dbReference type="Proteomes" id="UP000018780"/>
    </source>
</evidence>
<name>V9W229_9RHOB</name>
<accession>V9W229</accession>
<dbReference type="EMBL" id="CP006775">
    <property type="protein sequence ID" value="AHD03710.1"/>
    <property type="molecule type" value="Genomic_DNA"/>
</dbReference>
<evidence type="ECO:0000313" key="2">
    <source>
        <dbReference type="EMBL" id="AHD03710.1"/>
    </source>
</evidence>
<dbReference type="PANTHER" id="PTHR10948:SF23">
    <property type="entry name" value="TRANSPOSASE INSI FOR INSERTION SEQUENCE ELEMENT IS30A-RELATED"/>
    <property type="match status" value="1"/>
</dbReference>
<organism evidence="2 3">
    <name type="scientific">Leisingera methylohalidivorans DSM 14336</name>
    <dbReference type="NCBI Taxonomy" id="999552"/>
    <lineage>
        <taxon>Bacteria</taxon>
        <taxon>Pseudomonadati</taxon>
        <taxon>Pseudomonadota</taxon>
        <taxon>Alphaproteobacteria</taxon>
        <taxon>Rhodobacterales</taxon>
        <taxon>Roseobacteraceae</taxon>
        <taxon>Leisingera</taxon>
    </lineage>
</organism>
<gene>
    <name evidence="2" type="ORF">METH_23040</name>
</gene>
<dbReference type="AlphaFoldDB" id="V9W229"/>
<dbReference type="Proteomes" id="UP000018780">
    <property type="component" value="Plasmid unnamed2"/>
</dbReference>
<keyword evidence="2" id="KW-0614">Plasmid</keyword>
<dbReference type="GO" id="GO:0004803">
    <property type="term" value="F:transposase activity"/>
    <property type="evidence" value="ECO:0007669"/>
    <property type="project" value="TreeGrafter"/>
</dbReference>
<dbReference type="KEGG" id="lmd:METH_23040"/>
<proteinExistence type="predicted"/>
<sequence>MAHIELDLRERRAIEDMLNAKTPVCKIAAALGRHRSTVYREIKRNRFEDRELPYLNGYYGVNAQRTAAARRMRRRKLVRLKDLRKAVITQLKEGWSPEQIAGRLWFEGQPVRVSENGGEKIDHGSGGMILLRPA</sequence>
<geneLocation type="plasmid" evidence="3">
    <name>2</name>
</geneLocation>
<feature type="domain" description="Transposase IS30-like HTH" evidence="1">
    <location>
        <begin position="6"/>
        <end position="45"/>
    </location>
</feature>